<proteinExistence type="predicted"/>
<evidence type="ECO:0000313" key="2">
    <source>
        <dbReference type="Proteomes" id="UP000817854"/>
    </source>
</evidence>
<gene>
    <name evidence="1" type="ORF">FIA58_016605</name>
</gene>
<reference evidence="1" key="1">
    <citation type="submission" date="2019-05" db="EMBL/GenBank/DDBJ databases">
        <authorList>
            <person name="Lianzixin W."/>
        </authorList>
    </citation>
    <scope>NUCLEOTIDE SEQUENCE</scope>
    <source>
        <strain evidence="1">EC11</strain>
    </source>
</reference>
<keyword evidence="2" id="KW-1185">Reference proteome</keyword>
<organism evidence="1 2">
    <name type="scientific">Flavobacterium jejuense</name>
    <dbReference type="NCBI Taxonomy" id="1544455"/>
    <lineage>
        <taxon>Bacteria</taxon>
        <taxon>Pseudomonadati</taxon>
        <taxon>Bacteroidota</taxon>
        <taxon>Flavobacteriia</taxon>
        <taxon>Flavobacteriales</taxon>
        <taxon>Flavobacteriaceae</taxon>
        <taxon>Flavobacterium</taxon>
    </lineage>
</organism>
<evidence type="ECO:0000313" key="1">
    <source>
        <dbReference type="EMBL" id="NHN27303.1"/>
    </source>
</evidence>
<dbReference type="RefSeq" id="WP_140963819.1">
    <property type="nucleotide sequence ID" value="NZ_VEVQ02000013.1"/>
</dbReference>
<sequence length="87" mass="10760">MKYYKYKWNELRGDKFDNWGFSLWYFEIGNDQFPSRQIEIYENGEILKYSEEKLEDEFGFLGDQKLDLTEFNGVECTKEEFEINWKR</sequence>
<evidence type="ECO:0008006" key="3">
    <source>
        <dbReference type="Google" id="ProtNLM"/>
    </source>
</evidence>
<reference evidence="1" key="2">
    <citation type="submission" date="2020-02" db="EMBL/GenBank/DDBJ databases">
        <title>Flavobacterium profundi sp. nov., isolated from a deep-sea seamount.</title>
        <authorList>
            <person name="Zhang D.-C."/>
        </authorList>
    </citation>
    <scope>NUCLEOTIDE SEQUENCE</scope>
    <source>
        <strain evidence="1">EC11</strain>
    </source>
</reference>
<name>A0ABX0IV00_9FLAO</name>
<dbReference type="EMBL" id="VEVQ02000013">
    <property type="protein sequence ID" value="NHN27303.1"/>
    <property type="molecule type" value="Genomic_DNA"/>
</dbReference>
<comment type="caution">
    <text evidence="1">The sequence shown here is derived from an EMBL/GenBank/DDBJ whole genome shotgun (WGS) entry which is preliminary data.</text>
</comment>
<accession>A0ABX0IV00</accession>
<protein>
    <recommendedName>
        <fullName evidence="3">YopX protein domain-containing protein</fullName>
    </recommendedName>
</protein>
<dbReference type="Proteomes" id="UP000817854">
    <property type="component" value="Unassembled WGS sequence"/>
</dbReference>